<feature type="region of interest" description="Disordered" evidence="1">
    <location>
        <begin position="1"/>
        <end position="52"/>
    </location>
</feature>
<accession>A0A072PRZ0</accession>
<protein>
    <recommendedName>
        <fullName evidence="4">Transcription factor domain-containing protein</fullName>
    </recommendedName>
</protein>
<name>A0A072PRZ0_9EURO</name>
<dbReference type="Proteomes" id="UP000027920">
    <property type="component" value="Unassembled WGS sequence"/>
</dbReference>
<gene>
    <name evidence="2" type="ORF">A1O9_00510</name>
</gene>
<keyword evidence="3" id="KW-1185">Reference proteome</keyword>
<evidence type="ECO:0000256" key="1">
    <source>
        <dbReference type="SAM" id="MobiDB-lite"/>
    </source>
</evidence>
<dbReference type="OrthoDB" id="3469225at2759"/>
<dbReference type="RefSeq" id="XP_013265127.1">
    <property type="nucleotide sequence ID" value="XM_013409673.1"/>
</dbReference>
<organism evidence="2 3">
    <name type="scientific">Exophiala aquamarina CBS 119918</name>
    <dbReference type="NCBI Taxonomy" id="1182545"/>
    <lineage>
        <taxon>Eukaryota</taxon>
        <taxon>Fungi</taxon>
        <taxon>Dikarya</taxon>
        <taxon>Ascomycota</taxon>
        <taxon>Pezizomycotina</taxon>
        <taxon>Eurotiomycetes</taxon>
        <taxon>Chaetothyriomycetidae</taxon>
        <taxon>Chaetothyriales</taxon>
        <taxon>Herpotrichiellaceae</taxon>
        <taxon>Exophiala</taxon>
    </lineage>
</organism>
<evidence type="ECO:0000313" key="3">
    <source>
        <dbReference type="Proteomes" id="UP000027920"/>
    </source>
</evidence>
<dbReference type="HOGENOM" id="CLU_032227_2_0_1"/>
<comment type="caution">
    <text evidence="2">The sequence shown here is derived from an EMBL/GenBank/DDBJ whole genome shotgun (WGS) entry which is preliminary data.</text>
</comment>
<evidence type="ECO:0008006" key="4">
    <source>
        <dbReference type="Google" id="ProtNLM"/>
    </source>
</evidence>
<dbReference type="GeneID" id="25275461"/>
<feature type="compositionally biased region" description="Polar residues" evidence="1">
    <location>
        <begin position="1"/>
        <end position="31"/>
    </location>
</feature>
<sequence length="510" mass="57145">MSRSMRIQDLLSPSVTTSDGNRTQSRNSGLTPGSGCDRTITSNKQKQKPINHVQSKQPILNLLTWDLPPDEGLVVSRKKRKRTPEDVTLIRNPRRLPRFSVNVFNAEPANAYPIPYQGIVPRMIKYCKLSQCSCTYFALIVLGDVQTWAIEHGTALQIEGHPNPYHSLVFPYALHHGALFESMVCIARTSWLLQEGIPWQQDKALAYHRANAFATLGLRMTSENTCADDTTILTIAALSTFGDLLHPSKFDAFSYDQLWKFVKEQNEATAGLAQLAIDSPLRNELPVYSSPPFNTKVCEALSKVSPAFNDMAISGELSLQIIDILANLSSLIKDGTVSSPITSPRKSEKSRRNLLHSVIDLRYLSVMGITPIERYLCYGLIACSYTLHFKGGIMGEDHIESLQEVEEMMVGGDNLPLQDALVDAHGECLVWTFTAMSGALAMSENFSATSRLIDYAFDQFPDEMAQWKVLSKILQKFLWCENLLMFWRSIWHKAMVRRSGRDNHLKGAPS</sequence>
<dbReference type="EMBL" id="AMGV01000001">
    <property type="protein sequence ID" value="KEF62537.1"/>
    <property type="molecule type" value="Genomic_DNA"/>
</dbReference>
<dbReference type="VEuPathDB" id="FungiDB:A1O9_00510"/>
<proteinExistence type="predicted"/>
<evidence type="ECO:0000313" key="2">
    <source>
        <dbReference type="EMBL" id="KEF62537.1"/>
    </source>
</evidence>
<dbReference type="AlphaFoldDB" id="A0A072PRZ0"/>
<reference evidence="2 3" key="1">
    <citation type="submission" date="2013-03" db="EMBL/GenBank/DDBJ databases">
        <title>The Genome Sequence of Exophiala aquamarina CBS 119918.</title>
        <authorList>
            <consortium name="The Broad Institute Genomics Platform"/>
            <person name="Cuomo C."/>
            <person name="de Hoog S."/>
            <person name="Gorbushina A."/>
            <person name="Walker B."/>
            <person name="Young S.K."/>
            <person name="Zeng Q."/>
            <person name="Gargeya S."/>
            <person name="Fitzgerald M."/>
            <person name="Haas B."/>
            <person name="Abouelleil A."/>
            <person name="Allen A.W."/>
            <person name="Alvarado L."/>
            <person name="Arachchi H.M."/>
            <person name="Berlin A.M."/>
            <person name="Chapman S.B."/>
            <person name="Gainer-Dewar J."/>
            <person name="Goldberg J."/>
            <person name="Griggs A."/>
            <person name="Gujja S."/>
            <person name="Hansen M."/>
            <person name="Howarth C."/>
            <person name="Imamovic A."/>
            <person name="Ireland A."/>
            <person name="Larimer J."/>
            <person name="McCowan C."/>
            <person name="Murphy C."/>
            <person name="Pearson M."/>
            <person name="Poon T.W."/>
            <person name="Priest M."/>
            <person name="Roberts A."/>
            <person name="Saif S."/>
            <person name="Shea T."/>
            <person name="Sisk P."/>
            <person name="Sykes S."/>
            <person name="Wortman J."/>
            <person name="Nusbaum C."/>
            <person name="Birren B."/>
        </authorList>
    </citation>
    <scope>NUCLEOTIDE SEQUENCE [LARGE SCALE GENOMIC DNA]</scope>
    <source>
        <strain evidence="2 3">CBS 119918</strain>
    </source>
</reference>